<dbReference type="Pfam" id="PF25917">
    <property type="entry name" value="BSH_RND"/>
    <property type="match status" value="1"/>
</dbReference>
<dbReference type="PANTHER" id="PTHR32347:SF14">
    <property type="entry name" value="EFFLUX SYSTEM COMPONENT YKNX-RELATED"/>
    <property type="match status" value="1"/>
</dbReference>
<dbReference type="AlphaFoldDB" id="G9X3P1"/>
<dbReference type="InterPro" id="IPR011053">
    <property type="entry name" value="Single_hybrid_motif"/>
</dbReference>
<dbReference type="InterPro" id="IPR058625">
    <property type="entry name" value="MdtA-like_BSH"/>
</dbReference>
<feature type="domain" description="YknX-like C-terminal permuted SH3-like" evidence="6">
    <location>
        <begin position="355"/>
        <end position="423"/>
    </location>
</feature>
<evidence type="ECO:0000256" key="2">
    <source>
        <dbReference type="ARBA" id="ARBA00023054"/>
    </source>
</evidence>
<comment type="subcellular location">
    <subcellularLocation>
        <location evidence="1">Cell envelope</location>
    </subcellularLocation>
</comment>
<dbReference type="BioCyc" id="EBAC796937-HMP:GMGH-1000-MONOMER"/>
<gene>
    <name evidence="8" type="ORF">HMPREF9629_00998</name>
</gene>
<dbReference type="SUPFAM" id="SSF56954">
    <property type="entry name" value="Outer membrane efflux proteins (OEP)"/>
    <property type="match status" value="1"/>
</dbReference>
<dbReference type="InterPro" id="IPR050465">
    <property type="entry name" value="UPF0194_transport"/>
</dbReference>
<dbReference type="PATRIC" id="fig|796937.3.peg.2238"/>
<feature type="domain" description="YknX-like beta-barrel" evidence="7">
    <location>
        <begin position="271"/>
        <end position="346"/>
    </location>
</feature>
<keyword evidence="4" id="KW-0812">Transmembrane</keyword>
<reference evidence="8 9" key="1">
    <citation type="submission" date="2011-08" db="EMBL/GenBank/DDBJ databases">
        <title>The Genome Sequence of Eubacteriaceae bacterium ACC19a.</title>
        <authorList>
            <consortium name="The Broad Institute Genome Sequencing Platform"/>
            <person name="Earl A."/>
            <person name="Ward D."/>
            <person name="Feldgarden M."/>
            <person name="Gevers D."/>
            <person name="Sizova M."/>
            <person name="Hazen A."/>
            <person name="Epstein S."/>
            <person name="Young S.K."/>
            <person name="Zeng Q."/>
            <person name="Gargeya S."/>
            <person name="Fitzgerald M."/>
            <person name="Haas B."/>
            <person name="Abouelleil A."/>
            <person name="Alvarado L."/>
            <person name="Arachchi H.M."/>
            <person name="Berlin A."/>
            <person name="Brown A."/>
            <person name="Chapman S.B."/>
            <person name="Chen Z."/>
            <person name="Dunbar C."/>
            <person name="Freedman E."/>
            <person name="Gearin G."/>
            <person name="Gellesch M."/>
            <person name="Goldberg J."/>
            <person name="Griggs A."/>
            <person name="Gujja S."/>
            <person name="Heiman D."/>
            <person name="Howarth C."/>
            <person name="Larson L."/>
            <person name="Lui A."/>
            <person name="MacDonald P.J.P."/>
            <person name="Montmayeur A."/>
            <person name="Murphy C."/>
            <person name="Neiman D."/>
            <person name="Pearson M."/>
            <person name="Priest M."/>
            <person name="Roberts A."/>
            <person name="Saif S."/>
            <person name="Shea T."/>
            <person name="Shenoy N."/>
            <person name="Sisk P."/>
            <person name="Stolte C."/>
            <person name="Sykes S."/>
            <person name="Wortman J."/>
            <person name="Nusbaum C."/>
            <person name="Birren B."/>
        </authorList>
    </citation>
    <scope>NUCLEOTIDE SEQUENCE [LARGE SCALE GENOMIC DNA]</scope>
    <source>
        <strain evidence="8 9">ACC19a</strain>
    </source>
</reference>
<feature type="transmembrane region" description="Helical" evidence="4">
    <location>
        <begin position="9"/>
        <end position="28"/>
    </location>
</feature>
<dbReference type="RefSeq" id="WP_009525233.1">
    <property type="nucleotide sequence ID" value="NZ_JH414550.1"/>
</dbReference>
<dbReference type="InterPro" id="IPR058637">
    <property type="entry name" value="YknX-like_C"/>
</dbReference>
<dbReference type="Pfam" id="PF25990">
    <property type="entry name" value="Beta-barrel_YknX"/>
    <property type="match status" value="1"/>
</dbReference>
<proteinExistence type="predicted"/>
<evidence type="ECO:0000259" key="7">
    <source>
        <dbReference type="Pfam" id="PF25990"/>
    </source>
</evidence>
<keyword evidence="4" id="KW-0472">Membrane</keyword>
<dbReference type="PANTHER" id="PTHR32347">
    <property type="entry name" value="EFFLUX SYSTEM COMPONENT YKNX-RELATED"/>
    <property type="match status" value="1"/>
</dbReference>
<name>G9X3P1_9FIRM</name>
<dbReference type="Gene3D" id="2.40.50.100">
    <property type="match status" value="1"/>
</dbReference>
<dbReference type="InterPro" id="IPR058636">
    <property type="entry name" value="Beta-barrel_YknX"/>
</dbReference>
<feature type="coiled-coil region" evidence="3">
    <location>
        <begin position="95"/>
        <end position="233"/>
    </location>
</feature>
<dbReference type="Gene3D" id="2.40.420.20">
    <property type="match status" value="1"/>
</dbReference>
<dbReference type="SUPFAM" id="SSF51230">
    <property type="entry name" value="Single hybrid motif"/>
    <property type="match status" value="1"/>
</dbReference>
<sequence length="442" mass="48966">MKKFSKKKIIIFAIIAIIVAFIAFKFFGPKPEMTTPVEVSTLEKGNVESVVEVQGNVSSEDSAEITSPYNYEVVKINVKEGDTVQKGQVLAELDGEALRDEITLLQNEIKFDEQKLGESYDSVNDIYKSTESLKLNSENAKIALDNATKALDDKKQLLDSGAIPQQEYDNAKTALEQAQISYDNAQEALKKGEHDIQAQINQATPKQSALTALENKKISLSQKLEKLEKLKITSPIQGTVTRVYAKIGRYAQDTENHKPMFIIEDESKKYVVAKVGEYDISKIKLNQEVKISADVLGKDTVSGVVNRISPTGEKSSSSNSIIVPVKILVTQKDERLISGVNAKATIKIQGVNNVFKVPFDSILTVEDKSYIFTVENDTLKKIEVTKGLESDLETEISSPQLTEGMQIVKSPQETFMDGQKVQIVDNSMMMQYGAQPQEQVAK</sequence>
<comment type="caution">
    <text evidence="8">The sequence shown here is derived from an EMBL/GenBank/DDBJ whole genome shotgun (WGS) entry which is preliminary data.</text>
</comment>
<evidence type="ECO:0000256" key="3">
    <source>
        <dbReference type="SAM" id="Coils"/>
    </source>
</evidence>
<evidence type="ECO:0000259" key="5">
    <source>
        <dbReference type="Pfam" id="PF25917"/>
    </source>
</evidence>
<protein>
    <submittedName>
        <fullName evidence="8">Uncharacterized protein</fullName>
    </submittedName>
</protein>
<evidence type="ECO:0000256" key="4">
    <source>
        <dbReference type="SAM" id="Phobius"/>
    </source>
</evidence>
<dbReference type="Pfam" id="PF25989">
    <property type="entry name" value="YknX_C"/>
    <property type="match status" value="1"/>
</dbReference>
<keyword evidence="2 3" id="KW-0175">Coiled coil</keyword>
<keyword evidence="4" id="KW-1133">Transmembrane helix</keyword>
<dbReference type="Gene3D" id="1.10.287.470">
    <property type="entry name" value="Helix hairpin bin"/>
    <property type="match status" value="1"/>
</dbReference>
<dbReference type="Gene3D" id="2.40.30.170">
    <property type="match status" value="1"/>
</dbReference>
<evidence type="ECO:0000259" key="6">
    <source>
        <dbReference type="Pfam" id="PF25989"/>
    </source>
</evidence>
<dbReference type="Proteomes" id="UP000006437">
    <property type="component" value="Unassembled WGS sequence"/>
</dbReference>
<evidence type="ECO:0000313" key="8">
    <source>
        <dbReference type="EMBL" id="EHL10006.1"/>
    </source>
</evidence>
<dbReference type="GO" id="GO:0030313">
    <property type="term" value="C:cell envelope"/>
    <property type="evidence" value="ECO:0007669"/>
    <property type="project" value="UniProtKB-SubCell"/>
</dbReference>
<accession>G9X3P1</accession>
<dbReference type="HOGENOM" id="CLU_018816_14_5_9"/>
<organism evidence="8 9">
    <name type="scientific">Peptoanaerobacter stomatis</name>
    <dbReference type="NCBI Taxonomy" id="796937"/>
    <lineage>
        <taxon>Bacteria</taxon>
        <taxon>Bacillati</taxon>
        <taxon>Bacillota</taxon>
        <taxon>Clostridia</taxon>
        <taxon>Peptostreptococcales</taxon>
        <taxon>Filifactoraceae</taxon>
        <taxon>Peptoanaerobacter</taxon>
    </lineage>
</organism>
<evidence type="ECO:0000256" key="1">
    <source>
        <dbReference type="ARBA" id="ARBA00004196"/>
    </source>
</evidence>
<dbReference type="EMBL" id="AFZE01000058">
    <property type="protein sequence ID" value="EHL10006.1"/>
    <property type="molecule type" value="Genomic_DNA"/>
</dbReference>
<feature type="domain" description="Multidrug resistance protein MdtA-like barrel-sandwich hybrid" evidence="5">
    <location>
        <begin position="63"/>
        <end position="256"/>
    </location>
</feature>
<evidence type="ECO:0000313" key="9">
    <source>
        <dbReference type="Proteomes" id="UP000006437"/>
    </source>
</evidence>